<dbReference type="EMBL" id="MH746814">
    <property type="protein sequence ID" value="AYD82392.1"/>
    <property type="molecule type" value="Genomic_DNA"/>
</dbReference>
<dbReference type="Pfam" id="PF10934">
    <property type="entry name" value="Sheath_initiator"/>
    <property type="match status" value="1"/>
</dbReference>
<name>A0A386KC97_9CAUD</name>
<dbReference type="InterPro" id="IPR020288">
    <property type="entry name" value="Sheath_initiator"/>
</dbReference>
<reference evidence="1 2" key="1">
    <citation type="submission" date="2018-08" db="EMBL/GenBank/DDBJ databases">
        <title>Complete genome sequence of five Acinetobacter baumannii phages from Abidjan, Cote d'Ivoire.</title>
        <authorList>
            <person name="Essoh C."/>
            <person name="Vernadet J.-P."/>
            <person name="Vergnaud G."/>
            <person name="Resch G."/>
            <person name="Pourcel C."/>
        </authorList>
    </citation>
    <scope>NUCLEOTIDE SEQUENCE [LARGE SCALE GENOMIC DNA]</scope>
</reference>
<evidence type="ECO:0008006" key="3">
    <source>
        <dbReference type="Google" id="ProtNLM"/>
    </source>
</evidence>
<evidence type="ECO:0000313" key="1">
    <source>
        <dbReference type="EMBL" id="AYD82392.1"/>
    </source>
</evidence>
<proteinExistence type="predicted"/>
<protein>
    <recommendedName>
        <fullName evidence="3">Baseplate wedge subunit</fullName>
    </recommendedName>
</protein>
<sequence>MDILMQEGSTALVGGKLLLTASRGASLAQRLVIRLNTFLGSWFLNENLGIDYFNKVFEKTIPKSSIDATFQTTIYSDNRVETITHFSSKVTGNIYHMEFKVKARDGVVSDTVNVNATSNGILIKVGA</sequence>
<accession>A0A386KC97</accession>
<keyword evidence="2" id="KW-1185">Reference proteome</keyword>
<organism evidence="1 2">
    <name type="scientific">Acinetobacter phage vB_AbaM_B09_Aci05</name>
    <dbReference type="NCBI Taxonomy" id="2315458"/>
    <lineage>
        <taxon>Viruses</taxon>
        <taxon>Duplodnaviria</taxon>
        <taxon>Heunggongvirae</taxon>
        <taxon>Uroviricota</taxon>
        <taxon>Caudoviricetes</taxon>
        <taxon>Saclayvirus</taxon>
        <taxon>Saclayvirus Aci05</taxon>
    </lineage>
</organism>
<evidence type="ECO:0000313" key="2">
    <source>
        <dbReference type="Proteomes" id="UP000269940"/>
    </source>
</evidence>
<dbReference type="Proteomes" id="UP000269940">
    <property type="component" value="Segment"/>
</dbReference>
<gene>
    <name evidence="1" type="ORF">Aci05_048</name>
</gene>